<evidence type="ECO:0000256" key="3">
    <source>
        <dbReference type="ARBA" id="ARBA00022806"/>
    </source>
</evidence>
<gene>
    <name evidence="7" type="ordered locus">Mpop_0710</name>
</gene>
<protein>
    <submittedName>
        <fullName evidence="7">Helicase domain protein</fullName>
    </submittedName>
</protein>
<dbReference type="eggNOG" id="COG1204">
    <property type="taxonomic scope" value="Bacteria"/>
</dbReference>
<evidence type="ECO:0000256" key="1">
    <source>
        <dbReference type="ARBA" id="ARBA00022741"/>
    </source>
</evidence>
<dbReference type="InterPro" id="IPR027417">
    <property type="entry name" value="P-loop_NTPase"/>
</dbReference>
<keyword evidence="3 7" id="KW-0347">Helicase</keyword>
<evidence type="ECO:0000259" key="5">
    <source>
        <dbReference type="PROSITE" id="PS51192"/>
    </source>
</evidence>
<dbReference type="GO" id="GO:0016787">
    <property type="term" value="F:hydrolase activity"/>
    <property type="evidence" value="ECO:0007669"/>
    <property type="project" value="UniProtKB-KW"/>
</dbReference>
<dbReference type="InterPro" id="IPR022192">
    <property type="entry name" value="SUV3_C"/>
</dbReference>
<dbReference type="Pfam" id="PF22527">
    <property type="entry name" value="DEXQc_Suv3"/>
    <property type="match status" value="1"/>
</dbReference>
<name>B1Z705_METPB</name>
<dbReference type="PROSITE" id="PS51192">
    <property type="entry name" value="HELICASE_ATP_BIND_1"/>
    <property type="match status" value="1"/>
</dbReference>
<feature type="domain" description="Helicase C-terminal" evidence="6">
    <location>
        <begin position="459"/>
        <end position="605"/>
    </location>
</feature>
<evidence type="ECO:0000313" key="7">
    <source>
        <dbReference type="EMBL" id="ACB78888.1"/>
    </source>
</evidence>
<reference evidence="7" key="1">
    <citation type="submission" date="2008-04" db="EMBL/GenBank/DDBJ databases">
        <title>Complete sequence of chromosome of Methylobacterium populi BJ001.</title>
        <authorList>
            <consortium name="US DOE Joint Genome Institute"/>
            <person name="Copeland A."/>
            <person name="Lucas S."/>
            <person name="Lapidus A."/>
            <person name="Glavina del Rio T."/>
            <person name="Dalin E."/>
            <person name="Tice H."/>
            <person name="Bruce D."/>
            <person name="Goodwin L."/>
            <person name="Pitluck S."/>
            <person name="Chertkov O."/>
            <person name="Brettin T."/>
            <person name="Detter J.C."/>
            <person name="Han C."/>
            <person name="Kuske C.R."/>
            <person name="Schmutz J."/>
            <person name="Larimer F."/>
            <person name="Land M."/>
            <person name="Hauser L."/>
            <person name="Kyrpides N."/>
            <person name="Mikhailova N."/>
            <person name="Marx C."/>
            <person name="Richardson P."/>
        </authorList>
    </citation>
    <scope>NUCLEOTIDE SEQUENCE [LARGE SCALE GENOMIC DNA]</scope>
    <source>
        <strain evidence="7">BJ001</strain>
    </source>
</reference>
<keyword evidence="1" id="KW-0547">Nucleotide-binding</keyword>
<dbReference type="InterPro" id="IPR055206">
    <property type="entry name" value="DEXQc_SUV3"/>
</dbReference>
<dbReference type="AlphaFoldDB" id="B1Z705"/>
<dbReference type="EMBL" id="CP001029">
    <property type="protein sequence ID" value="ACB78888.1"/>
    <property type="molecule type" value="Genomic_DNA"/>
</dbReference>
<dbReference type="Gene3D" id="1.20.58.1080">
    <property type="match status" value="1"/>
</dbReference>
<dbReference type="PANTHER" id="PTHR12131:SF1">
    <property type="entry name" value="ATP-DEPENDENT RNA HELICASE SUPV3L1, MITOCHONDRIAL-RELATED"/>
    <property type="match status" value="1"/>
</dbReference>
<dbReference type="HOGENOM" id="CLU_010647_2_3_5"/>
<dbReference type="Pfam" id="PF12513">
    <property type="entry name" value="SUV3_C"/>
    <property type="match status" value="1"/>
</dbReference>
<evidence type="ECO:0000256" key="4">
    <source>
        <dbReference type="ARBA" id="ARBA00022840"/>
    </source>
</evidence>
<sequence>MPIQRPAFNCVHLPAPPSGLVLNRAARPAPEVQRLVTRRLVRHSRWIETWSAPPGTDDVVESEFMARKRVRPTIESLTEAVGRLGLPANDIDFEALRIHLELPEFGAAVEDERVTRALREMRAARAFVEEGLPALKRAVPSLRAVVGKDRGIGWTVRVEIPLLEAGRLDLRVDVAPDPGVAEILAGMAARNDPSRRLEDLRAAVAELTAETIRALRKPIDRLRAQILADLREVGADAAAYLAHMDRSLRSRPFGFGPKLARALTDVLTPVRQRAKAVAREGSRLRRLRDQVGFGAYIEKFGAARRLNRRILFHMGPTNSGKTYAALQALTAAPTGAYLAPLRLLALENYEALRERGLRAGMVTGEEVLGEPDPTHTARTIETADLTRPIDVAVIDEIQMLSDPDRGWAWTNALFGVPARTVIVCGSDDALSYVRRAAEAANESLEVIPFERKSPLILLDEPVPLEKVEPGDAVVAFSRRAVHENREILVARGHRVATIYGALSPEVRRAEAARFHSGEADILVTTDAIGMGLNLGPLKRIVFSAMRKWDGVGERALTNSEIRQIAGRAGRYGHHEVGYVAATDPTAIEPIRAALAGAPTAPAADTRFYVRPDLTAIRSVAEEMRTPSLHEVMTHFARATFYAGSPFQPSALEEVLEIARIIDRARLPIEEKFVFSVCPIDRRDEIAMGMLERWSQVRAAGGAVPALRASLAGELDYQERTVKLASAYLWLSRRFPETFDDVEAIRHMRGRANDAIEHHLRQTAARKAERRSRHAIGSR</sequence>
<keyword evidence="4" id="KW-0067">ATP-binding</keyword>
<dbReference type="PROSITE" id="PS51194">
    <property type="entry name" value="HELICASE_CTER"/>
    <property type="match status" value="1"/>
</dbReference>
<evidence type="ECO:0000256" key="2">
    <source>
        <dbReference type="ARBA" id="ARBA00022801"/>
    </source>
</evidence>
<dbReference type="GO" id="GO:0004386">
    <property type="term" value="F:helicase activity"/>
    <property type="evidence" value="ECO:0007669"/>
    <property type="project" value="UniProtKB-KW"/>
</dbReference>
<dbReference type="Gene3D" id="3.40.50.300">
    <property type="entry name" value="P-loop containing nucleotide triphosphate hydrolases"/>
    <property type="match status" value="2"/>
</dbReference>
<dbReference type="InterPro" id="IPR050699">
    <property type="entry name" value="RNA-DNA_Helicase"/>
</dbReference>
<evidence type="ECO:0000313" key="8">
    <source>
        <dbReference type="Proteomes" id="UP000007136"/>
    </source>
</evidence>
<dbReference type="GO" id="GO:0005524">
    <property type="term" value="F:ATP binding"/>
    <property type="evidence" value="ECO:0007669"/>
    <property type="project" value="UniProtKB-KW"/>
</dbReference>
<dbReference type="KEGG" id="mpo:Mpop_0710"/>
<organism evidence="7 8">
    <name type="scientific">Methylorubrum populi (strain ATCC BAA-705 / NCIMB 13946 / BJ001)</name>
    <name type="common">Methylobacterium populi</name>
    <dbReference type="NCBI Taxonomy" id="441620"/>
    <lineage>
        <taxon>Bacteria</taxon>
        <taxon>Pseudomonadati</taxon>
        <taxon>Pseudomonadota</taxon>
        <taxon>Alphaproteobacteria</taxon>
        <taxon>Hyphomicrobiales</taxon>
        <taxon>Methylobacteriaceae</taxon>
        <taxon>Methylorubrum</taxon>
    </lineage>
</organism>
<accession>B1Z705</accession>
<dbReference type="Gene3D" id="1.20.272.40">
    <property type="match status" value="1"/>
</dbReference>
<dbReference type="Proteomes" id="UP000007136">
    <property type="component" value="Chromosome"/>
</dbReference>
<keyword evidence="2" id="KW-0378">Hydrolase</keyword>
<dbReference type="PANTHER" id="PTHR12131">
    <property type="entry name" value="ATP-DEPENDENT RNA AND DNA HELICASE"/>
    <property type="match status" value="1"/>
</dbReference>
<dbReference type="InterPro" id="IPR014001">
    <property type="entry name" value="Helicase_ATP-bd"/>
</dbReference>
<dbReference type="Pfam" id="PF18147">
    <property type="entry name" value="Suv3_C_1"/>
    <property type="match status" value="1"/>
</dbReference>
<dbReference type="InterPro" id="IPR041082">
    <property type="entry name" value="Suv3_C_1"/>
</dbReference>
<proteinExistence type="predicted"/>
<dbReference type="SMART" id="SM00490">
    <property type="entry name" value="HELICc"/>
    <property type="match status" value="1"/>
</dbReference>
<feature type="domain" description="Helicase ATP-binding" evidence="5">
    <location>
        <begin position="302"/>
        <end position="447"/>
    </location>
</feature>
<dbReference type="InterPro" id="IPR001650">
    <property type="entry name" value="Helicase_C-like"/>
</dbReference>
<dbReference type="Pfam" id="PF00271">
    <property type="entry name" value="Helicase_C"/>
    <property type="match status" value="1"/>
</dbReference>
<evidence type="ECO:0000259" key="6">
    <source>
        <dbReference type="PROSITE" id="PS51194"/>
    </source>
</evidence>
<dbReference type="SUPFAM" id="SSF52540">
    <property type="entry name" value="P-loop containing nucleoside triphosphate hydrolases"/>
    <property type="match status" value="1"/>
</dbReference>